<dbReference type="Gene3D" id="3.40.50.261">
    <property type="entry name" value="Succinyl-CoA synthetase domains"/>
    <property type="match status" value="1"/>
</dbReference>
<keyword evidence="4" id="KW-1185">Reference proteome</keyword>
<organism evidence="3 4">
    <name type="scientific">Gossypium davidsonii</name>
    <name type="common">Davidson's cotton</name>
    <name type="synonym">Gossypium klotzschianum subsp. davidsonii</name>
    <dbReference type="NCBI Taxonomy" id="34287"/>
    <lineage>
        <taxon>Eukaryota</taxon>
        <taxon>Viridiplantae</taxon>
        <taxon>Streptophyta</taxon>
        <taxon>Embryophyta</taxon>
        <taxon>Tracheophyta</taxon>
        <taxon>Spermatophyta</taxon>
        <taxon>Magnoliopsida</taxon>
        <taxon>eudicotyledons</taxon>
        <taxon>Gunneridae</taxon>
        <taxon>Pentapetalae</taxon>
        <taxon>rosids</taxon>
        <taxon>malvids</taxon>
        <taxon>Malvales</taxon>
        <taxon>Malvaceae</taxon>
        <taxon>Malvoideae</taxon>
        <taxon>Gossypium</taxon>
    </lineage>
</organism>
<proteinExistence type="predicted"/>
<evidence type="ECO:0000259" key="2">
    <source>
        <dbReference type="Pfam" id="PF00549"/>
    </source>
</evidence>
<dbReference type="SUPFAM" id="SSF52210">
    <property type="entry name" value="Succinyl-CoA synthetase domains"/>
    <property type="match status" value="1"/>
</dbReference>
<gene>
    <name evidence="3" type="ORF">Godav_017858</name>
</gene>
<evidence type="ECO:0000313" key="4">
    <source>
        <dbReference type="Proteomes" id="UP000593561"/>
    </source>
</evidence>
<feature type="domain" description="ATP-citrate synthase/succinyl-CoA ligase C-terminal" evidence="2">
    <location>
        <begin position="352"/>
        <end position="397"/>
    </location>
</feature>
<dbReference type="PANTHER" id="PTHR47481:SF10">
    <property type="entry name" value="COPIA-LIKE POLYPROTEIN_RETROTRANSPOSON"/>
    <property type="match status" value="1"/>
</dbReference>
<dbReference type="AlphaFoldDB" id="A0A7J8QUL1"/>
<dbReference type="Pfam" id="PF00549">
    <property type="entry name" value="Ligase_CoA"/>
    <property type="match status" value="1"/>
</dbReference>
<sequence>MEGVNLFLLQQLCNLIGNAVGGGLYGDHGIDSNCSWQDTSIANKQTFSFPTLTSLIHNTLFLGCVHSTTSYLMSCKIEGPILILGTKPSYHGNVIQKLLQTFFYETIPTGDTSRHSSNVEGVAHTQGFSSMASQTVHYFSKHNTIKLGEHFLLWKHQILLILEGYDLEGFVFGTTPVPPTYIPGPDGRYVDNLSFLLHKKQDKFLASCLLSIVTDEVLVHLATAKTSCDIWTGIERRFGAKSNVKLSSMRHTLYSLKKGSLTVKEYLTKAKNLSDSLTIAGSVVTEHEHVSIILTGLSLEYESVRVIASTTTMSLELLTEMFLDFASSPVEGWFQSSILQSPDRQSEPSNYVEQVVEAFKILTSDEKMKAILVNIFGGIMKCDMITSAIVNVAKQMRVLFEASFMSTL</sequence>
<dbReference type="EMBL" id="JABFAC010000001">
    <property type="protein sequence ID" value="MBA0605267.1"/>
    <property type="molecule type" value="Genomic_DNA"/>
</dbReference>
<dbReference type="Pfam" id="PF14223">
    <property type="entry name" value="Retrotran_gag_2"/>
    <property type="match status" value="1"/>
</dbReference>
<dbReference type="InterPro" id="IPR016102">
    <property type="entry name" value="Succinyl-CoA_synth-like"/>
</dbReference>
<reference evidence="3 4" key="1">
    <citation type="journal article" date="2019" name="Genome Biol. Evol.">
        <title>Insights into the evolution of the New World diploid cottons (Gossypium, subgenus Houzingenia) based on genome sequencing.</title>
        <authorList>
            <person name="Grover C.E."/>
            <person name="Arick M.A. 2nd"/>
            <person name="Thrash A."/>
            <person name="Conover J.L."/>
            <person name="Sanders W.S."/>
            <person name="Peterson D.G."/>
            <person name="Frelichowski J.E."/>
            <person name="Scheffler J.A."/>
            <person name="Scheffler B.E."/>
            <person name="Wendel J.F."/>
        </authorList>
    </citation>
    <scope>NUCLEOTIDE SEQUENCE [LARGE SCALE GENOMIC DNA]</scope>
    <source>
        <strain evidence="3">27</strain>
        <tissue evidence="3">Leaf</tissue>
    </source>
</reference>
<dbReference type="Proteomes" id="UP000593561">
    <property type="component" value="Unassembled WGS sequence"/>
</dbReference>
<dbReference type="InterPro" id="IPR005811">
    <property type="entry name" value="SUCC_ACL_C"/>
</dbReference>
<dbReference type="PANTHER" id="PTHR47481">
    <property type="match status" value="1"/>
</dbReference>
<name>A0A7J8QUL1_GOSDV</name>
<evidence type="ECO:0000256" key="1">
    <source>
        <dbReference type="ARBA" id="ARBA00011412"/>
    </source>
</evidence>
<protein>
    <recommendedName>
        <fullName evidence="2">ATP-citrate synthase/succinyl-CoA ligase C-terminal domain-containing protein</fullName>
    </recommendedName>
</protein>
<dbReference type="GO" id="GO:0003824">
    <property type="term" value="F:catalytic activity"/>
    <property type="evidence" value="ECO:0007669"/>
    <property type="project" value="InterPro"/>
</dbReference>
<accession>A0A7J8QUL1</accession>
<evidence type="ECO:0000313" key="3">
    <source>
        <dbReference type="EMBL" id="MBA0605267.1"/>
    </source>
</evidence>
<comment type="caution">
    <text evidence="3">The sequence shown here is derived from an EMBL/GenBank/DDBJ whole genome shotgun (WGS) entry which is preliminary data.</text>
</comment>
<comment type="subunit">
    <text evidence="1">Heterooctamer of 4 alpha and 4 beta chains.</text>
</comment>